<evidence type="ECO:0000256" key="1">
    <source>
        <dbReference type="SAM" id="SignalP"/>
    </source>
</evidence>
<proteinExistence type="predicted"/>
<gene>
    <name evidence="2" type="ORF">GCM10010448_11780</name>
</gene>
<organism evidence="2 3">
    <name type="scientific">Streptomyces glomeratus</name>
    <dbReference type="NCBI Taxonomy" id="284452"/>
    <lineage>
        <taxon>Bacteria</taxon>
        <taxon>Bacillati</taxon>
        <taxon>Actinomycetota</taxon>
        <taxon>Actinomycetes</taxon>
        <taxon>Kitasatosporales</taxon>
        <taxon>Streptomycetaceae</taxon>
        <taxon>Streptomyces</taxon>
    </lineage>
</organism>
<dbReference type="Proteomes" id="UP001501532">
    <property type="component" value="Unassembled WGS sequence"/>
</dbReference>
<evidence type="ECO:0000313" key="2">
    <source>
        <dbReference type="EMBL" id="GAA3031448.1"/>
    </source>
</evidence>
<feature type="signal peptide" evidence="1">
    <location>
        <begin position="1"/>
        <end position="29"/>
    </location>
</feature>
<protein>
    <submittedName>
        <fullName evidence="2">Uncharacterized protein</fullName>
    </submittedName>
</protein>
<reference evidence="3" key="1">
    <citation type="journal article" date="2019" name="Int. J. Syst. Evol. Microbiol.">
        <title>The Global Catalogue of Microorganisms (GCM) 10K type strain sequencing project: providing services to taxonomists for standard genome sequencing and annotation.</title>
        <authorList>
            <consortium name="The Broad Institute Genomics Platform"/>
            <consortium name="The Broad Institute Genome Sequencing Center for Infectious Disease"/>
            <person name="Wu L."/>
            <person name="Ma J."/>
        </authorList>
    </citation>
    <scope>NUCLEOTIDE SEQUENCE [LARGE SCALE GENOMIC DNA]</scope>
    <source>
        <strain evidence="3">JCM 9091</strain>
    </source>
</reference>
<keyword evidence="3" id="KW-1185">Reference proteome</keyword>
<feature type="chain" id="PRO_5046925660" evidence="1">
    <location>
        <begin position="30"/>
        <end position="246"/>
    </location>
</feature>
<accession>A0ABP6L7L7</accession>
<dbReference type="EMBL" id="BAAAUF010000010">
    <property type="protein sequence ID" value="GAA3031448.1"/>
    <property type="molecule type" value="Genomic_DNA"/>
</dbReference>
<keyword evidence="1" id="KW-0732">Signal</keyword>
<comment type="caution">
    <text evidence="2">The sequence shown here is derived from an EMBL/GenBank/DDBJ whole genome shotgun (WGS) entry which is preliminary data.</text>
</comment>
<sequence>MSNRTMGRMAAAVATAAGIAVLAPAAAQAQPARTDTVVSVQAAAQKPAHLTVGSYKAYLKKNWAKGGRETAAKFAKLTPAQQRKFLRHLEDRKVYEALRNQVEGGFGRSLHIVDPYNEDVEFVTDVTARIAKDDAGTLTVRFSVQERIFDIPVTTETITVKGATQGEGRSKKAVTKAHLKNVNAAIAITAGPTRAASKGAVTRGSVTWTAKPQVRAFGAKKVVKEQGAAAVVVKTNRSFVASLANV</sequence>
<name>A0ABP6L7L7_9ACTN</name>
<evidence type="ECO:0000313" key="3">
    <source>
        <dbReference type="Proteomes" id="UP001501532"/>
    </source>
</evidence>